<comment type="caution">
    <text evidence="2">The sequence shown here is derived from an EMBL/GenBank/DDBJ whole genome shotgun (WGS) entry which is preliminary data.</text>
</comment>
<dbReference type="AlphaFoldDB" id="A0AAW0R6I9"/>
<proteinExistence type="predicted"/>
<name>A0AAW0R6I9_9PEZI</name>
<feature type="region of interest" description="Disordered" evidence="1">
    <location>
        <begin position="1"/>
        <end position="21"/>
    </location>
</feature>
<gene>
    <name evidence="2" type="ORF">PG999_001783</name>
</gene>
<dbReference type="EMBL" id="JAQQWP010000002">
    <property type="protein sequence ID" value="KAK8129403.1"/>
    <property type="molecule type" value="Genomic_DNA"/>
</dbReference>
<evidence type="ECO:0000256" key="1">
    <source>
        <dbReference type="SAM" id="MobiDB-lite"/>
    </source>
</evidence>
<dbReference type="Proteomes" id="UP001392437">
    <property type="component" value="Unassembled WGS sequence"/>
</dbReference>
<protein>
    <submittedName>
        <fullName evidence="2">Major facilitator superfamily transporter</fullName>
    </submittedName>
</protein>
<evidence type="ECO:0000313" key="3">
    <source>
        <dbReference type="Proteomes" id="UP001392437"/>
    </source>
</evidence>
<reference evidence="2 3" key="1">
    <citation type="submission" date="2023-01" db="EMBL/GenBank/DDBJ databases">
        <title>Analysis of 21 Apiospora genomes using comparative genomics revels a genus with tremendous synthesis potential of carbohydrate active enzymes and secondary metabolites.</title>
        <authorList>
            <person name="Sorensen T."/>
        </authorList>
    </citation>
    <scope>NUCLEOTIDE SEQUENCE [LARGE SCALE GENOMIC DNA]</scope>
    <source>
        <strain evidence="2 3">CBS 117206</strain>
    </source>
</reference>
<keyword evidence="3" id="KW-1185">Reference proteome</keyword>
<accession>A0AAW0R6I9</accession>
<evidence type="ECO:0000313" key="2">
    <source>
        <dbReference type="EMBL" id="KAK8129403.1"/>
    </source>
</evidence>
<sequence>MAAPVPFRKPHHGVPVDEKMNPALDLEAASISEGKPGVNALHVERAELLANLPDPDADKTPEERAAIVREPIPHPPC</sequence>
<organism evidence="2 3">
    <name type="scientific">Apiospora kogelbergensis</name>
    <dbReference type="NCBI Taxonomy" id="1337665"/>
    <lineage>
        <taxon>Eukaryota</taxon>
        <taxon>Fungi</taxon>
        <taxon>Dikarya</taxon>
        <taxon>Ascomycota</taxon>
        <taxon>Pezizomycotina</taxon>
        <taxon>Sordariomycetes</taxon>
        <taxon>Xylariomycetidae</taxon>
        <taxon>Amphisphaeriales</taxon>
        <taxon>Apiosporaceae</taxon>
        <taxon>Apiospora</taxon>
    </lineage>
</organism>